<proteinExistence type="predicted"/>
<dbReference type="Proteomes" id="UP000500930">
    <property type="component" value="Chromosome"/>
</dbReference>
<gene>
    <name evidence="1" type="ORF">ANPL_01790</name>
</gene>
<reference evidence="1 2" key="1">
    <citation type="journal article" date="2020" name="Pathogens">
        <title>First Whole Genome Sequence of Anaplasma platys, an Obligate Intracellular Rickettsial Pathogen of Dogs.</title>
        <authorList>
            <person name="Llanes A."/>
            <person name="Rajeev S."/>
        </authorList>
    </citation>
    <scope>NUCLEOTIDE SEQUENCE [LARGE SCALE GENOMIC DNA]</scope>
    <source>
        <strain evidence="1 2">S3</strain>
    </source>
</reference>
<accession>A0A858PXY1</accession>
<name>A0A858PXY1_9RICK</name>
<keyword evidence="2" id="KW-1185">Reference proteome</keyword>
<sequence>MLFRWIIVLLGVYAMTDQGGFSSGDKGFASRFSKGSVSAKKSEEEGSGAPSAGSKVFSKLLGKNEKPASYREDKSVLRTTRAGSEGFAKATKKSRLDCLFLVRGKDKGRPAWHYVLVDKHKREMFLARSKSGSMDVALYGEILYSGWGENPSEDVVQKIKDEFGA</sequence>
<protein>
    <submittedName>
        <fullName evidence="1">Uncharacterized protein</fullName>
    </submittedName>
</protein>
<organism evidence="1 2">
    <name type="scientific">Anaplasma platys</name>
    <dbReference type="NCBI Taxonomy" id="949"/>
    <lineage>
        <taxon>Bacteria</taxon>
        <taxon>Pseudomonadati</taxon>
        <taxon>Pseudomonadota</taxon>
        <taxon>Alphaproteobacteria</taxon>
        <taxon>Rickettsiales</taxon>
        <taxon>Anaplasmataceae</taxon>
        <taxon>Anaplasma</taxon>
    </lineage>
</organism>
<dbReference type="KEGG" id="aplt:ANPL_01790"/>
<dbReference type="EMBL" id="CP046391">
    <property type="protein sequence ID" value="QJC27461.1"/>
    <property type="molecule type" value="Genomic_DNA"/>
</dbReference>
<evidence type="ECO:0000313" key="1">
    <source>
        <dbReference type="EMBL" id="QJC27461.1"/>
    </source>
</evidence>
<evidence type="ECO:0000313" key="2">
    <source>
        <dbReference type="Proteomes" id="UP000500930"/>
    </source>
</evidence>
<dbReference type="AlphaFoldDB" id="A0A858PXY1"/>